<evidence type="ECO:0000256" key="2">
    <source>
        <dbReference type="ARBA" id="ARBA00023009"/>
    </source>
</evidence>
<keyword evidence="1" id="KW-0118">Viral capsid assembly</keyword>
<reference evidence="4" key="1">
    <citation type="journal article" date="2021" name="Proc. Natl. Acad. Sci. U.S.A.">
        <title>A Catalog of Tens of Thousands of Viruses from Human Metagenomes Reveals Hidden Associations with Chronic Diseases.</title>
        <authorList>
            <person name="Tisza M.J."/>
            <person name="Buck C.B."/>
        </authorList>
    </citation>
    <scope>NUCLEOTIDE SEQUENCE</scope>
    <source>
        <strain evidence="4">Ct45W1</strain>
    </source>
</reference>
<keyword evidence="2" id="KW-1171">Viral genome ejection through host cell envelope</keyword>
<keyword evidence="2" id="KW-1162">Viral penetration into host cytoplasm</keyword>
<name>A0A8S5L6P5_9CAUD</name>
<accession>A0A8S5L6P5</accession>
<dbReference type="InterPro" id="IPR006944">
    <property type="entry name" value="Phage/GTA_portal"/>
</dbReference>
<keyword evidence="3" id="KW-0231">Viral genome packaging</keyword>
<keyword evidence="1" id="KW-1188">Viral release from host cell</keyword>
<dbReference type="EMBL" id="BK014646">
    <property type="protein sequence ID" value="DAD65619.1"/>
    <property type="molecule type" value="Genomic_DNA"/>
</dbReference>
<keyword evidence="2" id="KW-1160">Virus entry into host cell</keyword>
<proteinExistence type="predicted"/>
<dbReference type="Pfam" id="PF04860">
    <property type="entry name" value="Phage_portal"/>
    <property type="match status" value="1"/>
</dbReference>
<evidence type="ECO:0000256" key="1">
    <source>
        <dbReference type="ARBA" id="ARBA00022950"/>
    </source>
</evidence>
<organism evidence="4">
    <name type="scientific">Siphoviridae sp. ct45W1</name>
    <dbReference type="NCBI Taxonomy" id="2823562"/>
    <lineage>
        <taxon>Viruses</taxon>
        <taxon>Duplodnaviria</taxon>
        <taxon>Heunggongvirae</taxon>
        <taxon>Uroviricota</taxon>
        <taxon>Caudoviricetes</taxon>
    </lineage>
</organism>
<evidence type="ECO:0000256" key="3">
    <source>
        <dbReference type="ARBA" id="ARBA00023219"/>
    </source>
</evidence>
<evidence type="ECO:0000313" key="4">
    <source>
        <dbReference type="EMBL" id="DAD65619.1"/>
    </source>
</evidence>
<protein>
    <submittedName>
        <fullName evidence="4">Portal protein</fullName>
    </submittedName>
</protein>
<sequence length="606" mass="65460">MSIRGVWESQPSVRKVVSFMASTVAALPWRVYRAEDGGRERLHNSPAETLVRRPTRFTSSADLVTGLALDWLLYGSACAVLVDEEIVRVPAPLLMLSTDVFGRVNDVATVAGGETVSLSDLPVALMHGWDPDGSGAVAPVRTLRALLAELSEAEGWRRRMWTDVPRVSAQVTRPKDAPRWSDEKRERFLQAMADFKSSTSGGSIPVMEDGMKLESAPQVQPDLSSASSVRTLTDIEVAGYFGVPPELLGMREANYGGYAALRRDLYTRVLGPLIGRIEDALNAEIVPALAGGDASVYGVLDRTEAQDGTLLERVQALQSATGGPVMTRAEARERLDLPYLEGTEELIVPLNVIQGGQASPTDSGSQNLAGADTNQLDHRQQGEATEEGKSLDPKARVVLKAATSRPSPSILESMRKAYIEELRREGLSESTIEKLAKRIEPYLAKQAVDAANGVILESGTGTETIGRGLIRNYIRRMAEGKAEAAVEAAMRLLGLTSRDDSAQDAVRETIADVLTDDRLGLWADASVKDAAGFGSHEGARRSGAVKKMWVHNGSSHPRAEHAAMNGETVDMDATFSNGMRWPHDWGGGDADQIVGCNCDIAYVWRS</sequence>